<keyword evidence="5" id="KW-1185">Reference proteome</keyword>
<evidence type="ECO:0000256" key="3">
    <source>
        <dbReference type="SAM" id="Phobius"/>
    </source>
</evidence>
<dbReference type="Gene3D" id="1.25.40.10">
    <property type="entry name" value="Tetratricopeptide repeat domain"/>
    <property type="match status" value="3"/>
</dbReference>
<accession>A0ABP9WV24</accession>
<keyword evidence="1" id="KW-0677">Repeat</keyword>
<dbReference type="Proteomes" id="UP001428290">
    <property type="component" value="Unassembled WGS sequence"/>
</dbReference>
<dbReference type="InterPro" id="IPR050498">
    <property type="entry name" value="Ycf3"/>
</dbReference>
<dbReference type="PROSITE" id="PS51257">
    <property type="entry name" value="PROKAR_LIPOPROTEIN"/>
    <property type="match status" value="1"/>
</dbReference>
<evidence type="ECO:0000256" key="1">
    <source>
        <dbReference type="ARBA" id="ARBA00022737"/>
    </source>
</evidence>
<dbReference type="PANTHER" id="PTHR44858">
    <property type="entry name" value="TETRATRICOPEPTIDE REPEAT PROTEIN 6"/>
    <property type="match status" value="1"/>
</dbReference>
<protein>
    <recommendedName>
        <fullName evidence="6">Tetratricopeptide repeat protein</fullName>
    </recommendedName>
</protein>
<name>A0ABP9WV24_9CHLR</name>
<reference evidence="4 5" key="1">
    <citation type="submission" date="2024-02" db="EMBL/GenBank/DDBJ databases">
        <title>Herpetosiphon gulosus NBRC 112829.</title>
        <authorList>
            <person name="Ichikawa N."/>
            <person name="Katano-Makiyama Y."/>
            <person name="Hidaka K."/>
        </authorList>
    </citation>
    <scope>NUCLEOTIDE SEQUENCE [LARGE SCALE GENOMIC DNA]</scope>
    <source>
        <strain evidence="4 5">NBRC 112829</strain>
    </source>
</reference>
<dbReference type="EMBL" id="BAABRU010000003">
    <property type="protein sequence ID" value="GAA5527032.1"/>
    <property type="molecule type" value="Genomic_DNA"/>
</dbReference>
<dbReference type="RefSeq" id="WP_345720669.1">
    <property type="nucleotide sequence ID" value="NZ_BAABRU010000003.1"/>
</dbReference>
<dbReference type="InterPro" id="IPR011990">
    <property type="entry name" value="TPR-like_helical_dom_sf"/>
</dbReference>
<comment type="caution">
    <text evidence="4">The sequence shown here is derived from an EMBL/GenBank/DDBJ whole genome shotgun (WGS) entry which is preliminary data.</text>
</comment>
<keyword evidence="2" id="KW-0802">TPR repeat</keyword>
<dbReference type="PANTHER" id="PTHR44858:SF1">
    <property type="entry name" value="UDP-N-ACETYLGLUCOSAMINE--PEPTIDE N-ACETYLGLUCOSAMINYLTRANSFERASE SPINDLY-RELATED"/>
    <property type="match status" value="1"/>
</dbReference>
<keyword evidence="3" id="KW-0472">Membrane</keyword>
<evidence type="ECO:0008006" key="6">
    <source>
        <dbReference type="Google" id="ProtNLM"/>
    </source>
</evidence>
<gene>
    <name evidence="4" type="ORF">Hgul01_00814</name>
</gene>
<dbReference type="SUPFAM" id="SSF48452">
    <property type="entry name" value="TPR-like"/>
    <property type="match status" value="2"/>
</dbReference>
<feature type="transmembrane region" description="Helical" evidence="3">
    <location>
        <begin position="5"/>
        <end position="24"/>
    </location>
</feature>
<evidence type="ECO:0000313" key="5">
    <source>
        <dbReference type="Proteomes" id="UP001428290"/>
    </source>
</evidence>
<dbReference type="SMART" id="SM00028">
    <property type="entry name" value="TPR"/>
    <property type="match status" value="5"/>
</dbReference>
<organism evidence="4 5">
    <name type="scientific">Herpetosiphon gulosus</name>
    <dbReference type="NCBI Taxonomy" id="1973496"/>
    <lineage>
        <taxon>Bacteria</taxon>
        <taxon>Bacillati</taxon>
        <taxon>Chloroflexota</taxon>
        <taxon>Chloroflexia</taxon>
        <taxon>Herpetosiphonales</taxon>
        <taxon>Herpetosiphonaceae</taxon>
        <taxon>Herpetosiphon</taxon>
    </lineage>
</organism>
<keyword evidence="3" id="KW-0812">Transmembrane</keyword>
<dbReference type="InterPro" id="IPR019734">
    <property type="entry name" value="TPR_rpt"/>
</dbReference>
<proteinExistence type="predicted"/>
<evidence type="ECO:0000313" key="4">
    <source>
        <dbReference type="EMBL" id="GAA5527032.1"/>
    </source>
</evidence>
<keyword evidence="3" id="KW-1133">Transmembrane helix</keyword>
<sequence>MLKRYLRWMGVIVGFCVFMMIMGGCEEENKFNYSITVVNSVDNKFISQAKVMITLPNIGMVDAFTGDDGFAPFFIDDDYNNMLVPITIEKEGYNPYKGTLTIQSNQISKQIKLNPIQAPEPPPTPENTPIPATPTVAVSIRCDGKVANDDYAGAIQACTDYINANQDDYKGYYNRGILYANPKVLKCAASIADFDQAVAIEPELADVYYQRGLAYQDCVKDLDAAHADLTKAIELNPPYQPNVYFNRGVVEIGRSQLEAAKADFAACIRHPKVTPEQKQECNNWLMQINFESCTTPATMTIVGGAQPVSANAKPLFDQGVTAMGTKDWKAAINRFTQAIDDTNGFDDAFAMRGRSYLKLYHETKIEEYLNLSVVDLQHSVALNPNNFAGHYNLSAAYTYLYDLKDQPDHIINCAVEHSIKSNELKPEDASAWKNTGMHLLDQAINVCSAINALNQALKVNPKYDANYFYLGRGYAMLNDKPQALKYFELLANSKNSDSEVIELQKKLPDELAIVNAIDPTAVVKTCP</sequence>
<evidence type="ECO:0000256" key="2">
    <source>
        <dbReference type="ARBA" id="ARBA00022803"/>
    </source>
</evidence>